<dbReference type="STRING" id="667725.A0A0L0FCJ1"/>
<evidence type="ECO:0000256" key="1">
    <source>
        <dbReference type="PROSITE-ProRule" id="PRU00191"/>
    </source>
</evidence>
<dbReference type="PROSITE" id="PS50001">
    <property type="entry name" value="SH2"/>
    <property type="match status" value="1"/>
</dbReference>
<dbReference type="SUPFAM" id="SSF55550">
    <property type="entry name" value="SH2 domain"/>
    <property type="match status" value="1"/>
</dbReference>
<evidence type="ECO:0000256" key="2">
    <source>
        <dbReference type="SAM" id="MobiDB-lite"/>
    </source>
</evidence>
<keyword evidence="1" id="KW-0727">SH2 domain</keyword>
<feature type="non-terminal residue" evidence="4">
    <location>
        <position position="1"/>
    </location>
</feature>
<feature type="non-terminal residue" evidence="4">
    <location>
        <position position="87"/>
    </location>
</feature>
<keyword evidence="5" id="KW-1185">Reference proteome</keyword>
<dbReference type="GeneID" id="25913468"/>
<dbReference type="Gene3D" id="3.30.505.10">
    <property type="entry name" value="SH2 domain"/>
    <property type="match status" value="1"/>
</dbReference>
<evidence type="ECO:0000259" key="3">
    <source>
        <dbReference type="PROSITE" id="PS50001"/>
    </source>
</evidence>
<organism evidence="4 5">
    <name type="scientific">Sphaeroforma arctica JP610</name>
    <dbReference type="NCBI Taxonomy" id="667725"/>
    <lineage>
        <taxon>Eukaryota</taxon>
        <taxon>Ichthyosporea</taxon>
        <taxon>Ichthyophonida</taxon>
        <taxon>Sphaeroforma</taxon>
    </lineage>
</organism>
<proteinExistence type="predicted"/>
<dbReference type="OrthoDB" id="10255964at2759"/>
<sequence>FNDKVQHLRIFRTDDGQYYLWKISFPSLNKLLAYYHTNSVSQSVSDLRLTEPLVSDAKPEPMSSAGAPTNVVATPQAAGSADGKSLR</sequence>
<reference evidence="4 5" key="1">
    <citation type="submission" date="2011-02" db="EMBL/GenBank/DDBJ databases">
        <title>The Genome Sequence of Sphaeroforma arctica JP610.</title>
        <authorList>
            <consortium name="The Broad Institute Genome Sequencing Platform"/>
            <person name="Russ C."/>
            <person name="Cuomo C."/>
            <person name="Young S.K."/>
            <person name="Zeng Q."/>
            <person name="Gargeya S."/>
            <person name="Alvarado L."/>
            <person name="Berlin A."/>
            <person name="Chapman S.B."/>
            <person name="Chen Z."/>
            <person name="Freedman E."/>
            <person name="Gellesch M."/>
            <person name="Goldberg J."/>
            <person name="Griggs A."/>
            <person name="Gujja S."/>
            <person name="Heilman E."/>
            <person name="Heiman D."/>
            <person name="Howarth C."/>
            <person name="Mehta T."/>
            <person name="Neiman D."/>
            <person name="Pearson M."/>
            <person name="Roberts A."/>
            <person name="Saif S."/>
            <person name="Shea T."/>
            <person name="Shenoy N."/>
            <person name="Sisk P."/>
            <person name="Stolte C."/>
            <person name="Sykes S."/>
            <person name="White J."/>
            <person name="Yandava C."/>
            <person name="Burger G."/>
            <person name="Gray M.W."/>
            <person name="Holland P.W.H."/>
            <person name="King N."/>
            <person name="Lang F.B.F."/>
            <person name="Roger A.J."/>
            <person name="Ruiz-Trillo I."/>
            <person name="Haas B."/>
            <person name="Nusbaum C."/>
            <person name="Birren B."/>
        </authorList>
    </citation>
    <scope>NUCLEOTIDE SEQUENCE [LARGE SCALE GENOMIC DNA]</scope>
    <source>
        <strain evidence="4 5">JP610</strain>
    </source>
</reference>
<dbReference type="AlphaFoldDB" id="A0A0L0FCJ1"/>
<dbReference type="InterPro" id="IPR000980">
    <property type="entry name" value="SH2"/>
</dbReference>
<feature type="region of interest" description="Disordered" evidence="2">
    <location>
        <begin position="55"/>
        <end position="87"/>
    </location>
</feature>
<name>A0A0L0FCJ1_9EUKA</name>
<evidence type="ECO:0000313" key="5">
    <source>
        <dbReference type="Proteomes" id="UP000054560"/>
    </source>
</evidence>
<accession>A0A0L0FCJ1</accession>
<feature type="domain" description="SH2" evidence="3">
    <location>
        <begin position="1"/>
        <end position="53"/>
    </location>
</feature>
<dbReference type="Proteomes" id="UP000054560">
    <property type="component" value="Unassembled WGS sequence"/>
</dbReference>
<dbReference type="RefSeq" id="XP_014148394.1">
    <property type="nucleotide sequence ID" value="XM_014292919.1"/>
</dbReference>
<dbReference type="InterPro" id="IPR036860">
    <property type="entry name" value="SH2_dom_sf"/>
</dbReference>
<dbReference type="EMBL" id="KQ244359">
    <property type="protein sequence ID" value="KNC74492.1"/>
    <property type="molecule type" value="Genomic_DNA"/>
</dbReference>
<evidence type="ECO:0000313" key="4">
    <source>
        <dbReference type="EMBL" id="KNC74492.1"/>
    </source>
</evidence>
<protein>
    <recommendedName>
        <fullName evidence="3">SH2 domain-containing protein</fullName>
    </recommendedName>
</protein>
<gene>
    <name evidence="4" type="ORF">SARC_12964</name>
</gene>